<evidence type="ECO:0000313" key="3">
    <source>
        <dbReference type="Proteomes" id="UP000030856"/>
    </source>
</evidence>
<dbReference type="InterPro" id="IPR001451">
    <property type="entry name" value="Hexapep"/>
</dbReference>
<proteinExistence type="predicted"/>
<accession>A0A0B0HB23</accession>
<dbReference type="EMBL" id="JRAA01000001">
    <property type="protein sequence ID" value="KHF26280.1"/>
    <property type="molecule type" value="Genomic_DNA"/>
</dbReference>
<dbReference type="PANTHER" id="PTHR13061">
    <property type="entry name" value="DYNACTIN SUBUNIT P25"/>
    <property type="match status" value="1"/>
</dbReference>
<keyword evidence="3" id="KW-1185">Reference proteome</keyword>
<protein>
    <submittedName>
        <fullName evidence="1">Carbonic anhydrases/acetyltransferase</fullName>
    </submittedName>
    <submittedName>
        <fullName evidence="2">Gamma carbonic anhydrase family protein</fullName>
    </submittedName>
</protein>
<name>A0A0B0HB23_SOVGS</name>
<comment type="caution">
    <text evidence="1">The sequence shown here is derived from an EMBL/GenBank/DDBJ whole genome shotgun (WGS) entry which is preliminary data.</text>
</comment>
<evidence type="ECO:0000313" key="2">
    <source>
        <dbReference type="EMBL" id="OOY35985.1"/>
    </source>
</evidence>
<dbReference type="EMBL" id="MPNX01000002">
    <property type="protein sequence ID" value="OOY35985.1"/>
    <property type="molecule type" value="Genomic_DNA"/>
</dbReference>
<dbReference type="Pfam" id="PF00132">
    <property type="entry name" value="Hexapep"/>
    <property type="match status" value="2"/>
</dbReference>
<dbReference type="Proteomes" id="UP000190962">
    <property type="component" value="Unassembled WGS sequence"/>
</dbReference>
<evidence type="ECO:0000313" key="1">
    <source>
        <dbReference type="EMBL" id="KHF26280.1"/>
    </source>
</evidence>
<dbReference type="PANTHER" id="PTHR13061:SF56">
    <property type="entry name" value="PROTEIN YRDA"/>
    <property type="match status" value="1"/>
</dbReference>
<dbReference type="InterPro" id="IPR011004">
    <property type="entry name" value="Trimer_LpxA-like_sf"/>
</dbReference>
<dbReference type="STRING" id="2340.JV46_21840"/>
<dbReference type="Proteomes" id="UP000030856">
    <property type="component" value="Unassembled WGS sequence"/>
</dbReference>
<dbReference type="SUPFAM" id="SSF51161">
    <property type="entry name" value="Trimeric LpxA-like enzymes"/>
    <property type="match status" value="1"/>
</dbReference>
<dbReference type="Gene3D" id="2.160.10.10">
    <property type="entry name" value="Hexapeptide repeat proteins"/>
    <property type="match status" value="1"/>
</dbReference>
<dbReference type="InterPro" id="IPR050484">
    <property type="entry name" value="Transf_Hexapept/Carb_Anhydrase"/>
</dbReference>
<dbReference type="AlphaFoldDB" id="A0A0B0HB23"/>
<reference evidence="1 3" key="1">
    <citation type="journal article" date="2014" name="BMC Genomics">
        <title>The genome of the intracellular bacterium of the coastal bivalve, Solemya velum: a blueprint for thriving in and out of symbiosis.</title>
        <authorList>
            <person name="Dmytrenko O."/>
            <person name="Russell S.L."/>
            <person name="Loo W.T."/>
            <person name="Fontanez K.M."/>
            <person name="Liao L."/>
            <person name="Roeselers G."/>
            <person name="Sharma R."/>
            <person name="Stewart F.J."/>
            <person name="Newton I.L."/>
            <person name="Woyke T."/>
            <person name="Wu D."/>
            <person name="Lang J.M."/>
            <person name="Eisen J.A."/>
            <person name="Cavanaugh C.M."/>
        </authorList>
    </citation>
    <scope>NUCLEOTIDE SEQUENCE [LARGE SCALE GENOMIC DNA]</scope>
    <source>
        <strain evidence="1 3">WH</strain>
    </source>
</reference>
<sequence length="177" mass="19135">MIEPFEGENPDIQADCWIHPSAVIIGDVTIGSQSNVWPLCVIRGDVNSISIGERTNIQDGSVLHVTSKREDNPGAALAIGDEVTVGHKVMLHACTIGNHCLIGMGAIIMDNTVVEDNVIVGAGSLVPEKKRLESKHLYMGSPVKKIRPLTEQELSWLKRSAAHYVKLAARHENPASS</sequence>
<dbReference type="GeneID" id="86992555"/>
<dbReference type="eggNOG" id="COG0663">
    <property type="taxonomic scope" value="Bacteria"/>
</dbReference>
<reference evidence="2 4" key="2">
    <citation type="submission" date="2016-11" db="EMBL/GenBank/DDBJ databases">
        <title>Mixed transmission modes and dynamic genome evolution in an obligate animal-bacterial symbiosis.</title>
        <authorList>
            <person name="Russell S.L."/>
            <person name="Corbett-Detig R.B."/>
            <person name="Cavanaugh C.M."/>
        </authorList>
    </citation>
    <scope>NUCLEOTIDE SEQUENCE [LARGE SCALE GENOMIC DNA]</scope>
    <source>
        <strain evidence="2">MA-KB16</strain>
    </source>
</reference>
<dbReference type="OrthoDB" id="9803036at2"/>
<organism evidence="1 3">
    <name type="scientific">Solemya velum gill symbiont</name>
    <dbReference type="NCBI Taxonomy" id="2340"/>
    <lineage>
        <taxon>Bacteria</taxon>
        <taxon>Pseudomonadati</taxon>
        <taxon>Pseudomonadota</taxon>
        <taxon>Gammaproteobacteria</taxon>
        <taxon>sulfur-oxidizing symbionts</taxon>
    </lineage>
</organism>
<gene>
    <name evidence="2" type="ORF">BOV88_02825</name>
    <name evidence="1" type="ORF">JV46_21840</name>
</gene>
<keyword evidence="1" id="KW-0808">Transferase</keyword>
<dbReference type="CDD" id="cd04645">
    <property type="entry name" value="LbH_gamma_CA_like"/>
    <property type="match status" value="1"/>
</dbReference>
<dbReference type="GO" id="GO:0016740">
    <property type="term" value="F:transferase activity"/>
    <property type="evidence" value="ECO:0007669"/>
    <property type="project" value="UniProtKB-KW"/>
</dbReference>
<evidence type="ECO:0000313" key="4">
    <source>
        <dbReference type="Proteomes" id="UP000190962"/>
    </source>
</evidence>
<dbReference type="PATRIC" id="fig|2340.3.peg.789"/>
<dbReference type="RefSeq" id="WP_043116022.1">
    <property type="nucleotide sequence ID" value="NZ_JRAA01000001.1"/>
</dbReference>
<dbReference type="InterPro" id="IPR047324">
    <property type="entry name" value="LbH_gamma_CA-like"/>
</dbReference>